<dbReference type="Pfam" id="PF06568">
    <property type="entry name" value="YjiS-like"/>
    <property type="match status" value="1"/>
</dbReference>
<dbReference type="EMBL" id="JBHSWG010000001">
    <property type="protein sequence ID" value="MFC6760558.1"/>
    <property type="molecule type" value="Genomic_DNA"/>
</dbReference>
<sequence>MAAIDTTRTAYGSIIAVSRFFSGLNALAATLVAWNDARATRRALSSLTDRELDDIGLVRGDIDLVAQSNLIR</sequence>
<name>A0ABW2B587_9RHOB</name>
<gene>
    <name evidence="2" type="ORF">ACFQFQ_15385</name>
</gene>
<dbReference type="InterPro" id="IPR009506">
    <property type="entry name" value="YjiS-like"/>
</dbReference>
<accession>A0ABW2B587</accession>
<reference evidence="3" key="1">
    <citation type="journal article" date="2019" name="Int. J. Syst. Evol. Microbiol.">
        <title>The Global Catalogue of Microorganisms (GCM) 10K type strain sequencing project: providing services to taxonomists for standard genome sequencing and annotation.</title>
        <authorList>
            <consortium name="The Broad Institute Genomics Platform"/>
            <consortium name="The Broad Institute Genome Sequencing Center for Infectious Disease"/>
            <person name="Wu L."/>
            <person name="Ma J."/>
        </authorList>
    </citation>
    <scope>NUCLEOTIDE SEQUENCE [LARGE SCALE GENOMIC DNA]</scope>
    <source>
        <strain evidence="3">CCUG 66188</strain>
    </source>
</reference>
<organism evidence="2 3">
    <name type="scientific">Sulfitobacter porphyrae</name>
    <dbReference type="NCBI Taxonomy" id="1246864"/>
    <lineage>
        <taxon>Bacteria</taxon>
        <taxon>Pseudomonadati</taxon>
        <taxon>Pseudomonadota</taxon>
        <taxon>Alphaproteobacteria</taxon>
        <taxon>Rhodobacterales</taxon>
        <taxon>Roseobacteraceae</taxon>
        <taxon>Sulfitobacter</taxon>
    </lineage>
</organism>
<comment type="caution">
    <text evidence="2">The sequence shown here is derived from an EMBL/GenBank/DDBJ whole genome shotgun (WGS) entry which is preliminary data.</text>
</comment>
<evidence type="ECO:0000313" key="3">
    <source>
        <dbReference type="Proteomes" id="UP001596353"/>
    </source>
</evidence>
<proteinExistence type="predicted"/>
<dbReference type="Proteomes" id="UP001596353">
    <property type="component" value="Unassembled WGS sequence"/>
</dbReference>
<feature type="domain" description="YjiS-like" evidence="1">
    <location>
        <begin position="27"/>
        <end position="63"/>
    </location>
</feature>
<protein>
    <submittedName>
        <fullName evidence="2">DUF1127 domain-containing protein</fullName>
    </submittedName>
</protein>
<keyword evidence="3" id="KW-1185">Reference proteome</keyword>
<evidence type="ECO:0000313" key="2">
    <source>
        <dbReference type="EMBL" id="MFC6760558.1"/>
    </source>
</evidence>
<evidence type="ECO:0000259" key="1">
    <source>
        <dbReference type="Pfam" id="PF06568"/>
    </source>
</evidence>